<dbReference type="GO" id="GO:0000155">
    <property type="term" value="F:phosphorelay sensor kinase activity"/>
    <property type="evidence" value="ECO:0007669"/>
    <property type="project" value="InterPro"/>
</dbReference>
<dbReference type="Gene3D" id="1.10.287.130">
    <property type="match status" value="1"/>
</dbReference>
<dbReference type="PANTHER" id="PTHR43065">
    <property type="entry name" value="SENSOR HISTIDINE KINASE"/>
    <property type="match status" value="1"/>
</dbReference>
<dbReference type="InterPro" id="IPR036097">
    <property type="entry name" value="HisK_dim/P_sf"/>
</dbReference>
<evidence type="ECO:0000256" key="2">
    <source>
        <dbReference type="ARBA" id="ARBA00012438"/>
    </source>
</evidence>
<dbReference type="PRINTS" id="PR00344">
    <property type="entry name" value="BCTRLSENSOR"/>
</dbReference>
<dbReference type="SMART" id="SM00388">
    <property type="entry name" value="HisKA"/>
    <property type="match status" value="1"/>
</dbReference>
<protein>
    <recommendedName>
        <fullName evidence="2">histidine kinase</fullName>
        <ecNumber evidence="2">2.7.13.3</ecNumber>
    </recommendedName>
</protein>
<keyword evidence="3" id="KW-0597">Phosphoprotein</keyword>
<keyword evidence="6" id="KW-0808">Transferase</keyword>
<dbReference type="InterPro" id="IPR005467">
    <property type="entry name" value="His_kinase_dom"/>
</dbReference>
<dbReference type="Pfam" id="PF00512">
    <property type="entry name" value="HisKA"/>
    <property type="match status" value="1"/>
</dbReference>
<reference evidence="7" key="1">
    <citation type="submission" date="2018-06" db="EMBL/GenBank/DDBJ databases">
        <title>Aestuariibacter litoralis strain KCTC 52945T.</title>
        <authorList>
            <person name="Li X."/>
            <person name="Salam N."/>
            <person name="Li J.-L."/>
            <person name="Chen Y.-M."/>
            <person name="Yang Z.-W."/>
            <person name="Zhang L.-Y."/>
            <person name="Han M.-X."/>
            <person name="Xiao M."/>
            <person name="Li W.-J."/>
        </authorList>
    </citation>
    <scope>NUCLEOTIDE SEQUENCE [LARGE SCALE GENOMIC DNA]</scope>
    <source>
        <strain evidence="7">KCTC 52945</strain>
    </source>
</reference>
<dbReference type="EC" id="2.7.13.3" evidence="2"/>
<dbReference type="RefSeq" id="WP_111198703.1">
    <property type="nucleotide sequence ID" value="NZ_QKVK01000005.1"/>
</dbReference>
<comment type="caution">
    <text evidence="6">The sequence shown here is derived from an EMBL/GenBank/DDBJ whole genome shotgun (WGS) entry which is preliminary data.</text>
</comment>
<dbReference type="EMBL" id="QKVK01000005">
    <property type="protein sequence ID" value="PZF76467.1"/>
    <property type="molecule type" value="Genomic_DNA"/>
</dbReference>
<keyword evidence="7" id="KW-1185">Reference proteome</keyword>
<dbReference type="PROSITE" id="PS50109">
    <property type="entry name" value="HIS_KIN"/>
    <property type="match status" value="1"/>
</dbReference>
<feature type="domain" description="PAS" evidence="5">
    <location>
        <begin position="65"/>
        <end position="135"/>
    </location>
</feature>
<evidence type="ECO:0000259" key="5">
    <source>
        <dbReference type="PROSITE" id="PS50112"/>
    </source>
</evidence>
<dbReference type="SMART" id="SM00091">
    <property type="entry name" value="PAS"/>
    <property type="match status" value="1"/>
</dbReference>
<dbReference type="InterPro" id="IPR013656">
    <property type="entry name" value="PAS_4"/>
</dbReference>
<dbReference type="InterPro" id="IPR004358">
    <property type="entry name" value="Sig_transdc_His_kin-like_C"/>
</dbReference>
<evidence type="ECO:0000313" key="7">
    <source>
        <dbReference type="Proteomes" id="UP000248795"/>
    </source>
</evidence>
<dbReference type="InterPro" id="IPR036890">
    <property type="entry name" value="HATPase_C_sf"/>
</dbReference>
<dbReference type="CDD" id="cd00130">
    <property type="entry name" value="PAS"/>
    <property type="match status" value="1"/>
</dbReference>
<evidence type="ECO:0000256" key="1">
    <source>
        <dbReference type="ARBA" id="ARBA00000085"/>
    </source>
</evidence>
<accession>A0A2W2BKN2</accession>
<comment type="catalytic activity">
    <reaction evidence="1">
        <text>ATP + protein L-histidine = ADP + protein N-phospho-L-histidine.</text>
        <dbReference type="EC" id="2.7.13.3"/>
    </reaction>
</comment>
<dbReference type="AlphaFoldDB" id="A0A2W2BKN2"/>
<dbReference type="Gene3D" id="3.30.450.20">
    <property type="entry name" value="PAS domain"/>
    <property type="match status" value="1"/>
</dbReference>
<evidence type="ECO:0000256" key="3">
    <source>
        <dbReference type="ARBA" id="ARBA00022553"/>
    </source>
</evidence>
<dbReference type="InterPro" id="IPR035965">
    <property type="entry name" value="PAS-like_dom_sf"/>
</dbReference>
<sequence>MAPRETLPQASSRLIDRAGVADALHTPAHTEEAWIDVIHRMDEVYADLVQNQQLLEDKNSELEEAQIFIDSVLASMTDVLVVCDLEGRVVRANKAAEAILGGGHRGLEGRALRSIFAPGSALGADALLARLLNDGHIADADAMLLSADGAAVPLSVNCATRFDHLGRLVGFVLIGRPTGELRRAFAALDQAHRKLTKTQAQLVSAEKMAALGQLVAGVAHELNNPISFVFGNLHALKRYAQKLNTFLAACDAARSLPEVREQAETLGIRRIMLDLNPLVDGTLEGATRVSEIVQDLRRFSSSQKEQWESFNLVRVVQTAADWVTKSARSKPQLVVMPTGALEVRSLQRAVHQIVVNLVQNAVDVLAGGRGGRIEIVCGIRDRLATVAVTDTGPGLRPEHLSRVFEPFFTTKPVGEGTGLGLYVSYNLAQELGGRIDVENVDGGGARFTLSFPAEGHEDG</sequence>
<dbReference type="SMART" id="SM00387">
    <property type="entry name" value="HATPase_c"/>
    <property type="match status" value="1"/>
</dbReference>
<organism evidence="6 7">
    <name type="scientific">Aestuariivirga litoralis</name>
    <dbReference type="NCBI Taxonomy" id="2650924"/>
    <lineage>
        <taxon>Bacteria</taxon>
        <taxon>Pseudomonadati</taxon>
        <taxon>Pseudomonadota</taxon>
        <taxon>Alphaproteobacteria</taxon>
        <taxon>Hyphomicrobiales</taxon>
        <taxon>Aestuariivirgaceae</taxon>
        <taxon>Aestuariivirga</taxon>
    </lineage>
</organism>
<dbReference type="Gene3D" id="3.30.565.10">
    <property type="entry name" value="Histidine kinase-like ATPase, C-terminal domain"/>
    <property type="match status" value="1"/>
</dbReference>
<dbReference type="SUPFAM" id="SSF55874">
    <property type="entry name" value="ATPase domain of HSP90 chaperone/DNA topoisomerase II/histidine kinase"/>
    <property type="match status" value="1"/>
</dbReference>
<dbReference type="Proteomes" id="UP000248795">
    <property type="component" value="Unassembled WGS sequence"/>
</dbReference>
<dbReference type="Pfam" id="PF08448">
    <property type="entry name" value="PAS_4"/>
    <property type="match status" value="1"/>
</dbReference>
<evidence type="ECO:0000313" key="6">
    <source>
        <dbReference type="EMBL" id="PZF76467.1"/>
    </source>
</evidence>
<dbReference type="CDD" id="cd00082">
    <property type="entry name" value="HisKA"/>
    <property type="match status" value="1"/>
</dbReference>
<dbReference type="PROSITE" id="PS50112">
    <property type="entry name" value="PAS"/>
    <property type="match status" value="1"/>
</dbReference>
<keyword evidence="6" id="KW-0418">Kinase</keyword>
<proteinExistence type="predicted"/>
<feature type="domain" description="Histidine kinase" evidence="4">
    <location>
        <begin position="217"/>
        <end position="455"/>
    </location>
</feature>
<dbReference type="SUPFAM" id="SSF55785">
    <property type="entry name" value="PYP-like sensor domain (PAS domain)"/>
    <property type="match status" value="1"/>
</dbReference>
<dbReference type="SUPFAM" id="SSF47384">
    <property type="entry name" value="Homodimeric domain of signal transducing histidine kinase"/>
    <property type="match status" value="1"/>
</dbReference>
<gene>
    <name evidence="6" type="ORF">DK847_11680</name>
</gene>
<dbReference type="InterPro" id="IPR000014">
    <property type="entry name" value="PAS"/>
</dbReference>
<dbReference type="PANTHER" id="PTHR43065:SF42">
    <property type="entry name" value="TWO-COMPONENT SENSOR PPRA"/>
    <property type="match status" value="1"/>
</dbReference>
<dbReference type="InterPro" id="IPR003661">
    <property type="entry name" value="HisK_dim/P_dom"/>
</dbReference>
<name>A0A2W2BKN2_9HYPH</name>
<dbReference type="InterPro" id="IPR003594">
    <property type="entry name" value="HATPase_dom"/>
</dbReference>
<dbReference type="NCBIfam" id="TIGR00229">
    <property type="entry name" value="sensory_box"/>
    <property type="match status" value="1"/>
</dbReference>
<dbReference type="Pfam" id="PF02518">
    <property type="entry name" value="HATPase_c"/>
    <property type="match status" value="1"/>
</dbReference>
<evidence type="ECO:0000259" key="4">
    <source>
        <dbReference type="PROSITE" id="PS50109"/>
    </source>
</evidence>